<proteinExistence type="inferred from homology"/>
<dbReference type="EMBL" id="JACOQH010000002">
    <property type="protein sequence ID" value="MBC5753275.1"/>
    <property type="molecule type" value="Genomic_DNA"/>
</dbReference>
<comment type="function">
    <text evidence="4">Catalyzes the interconversion of L-alanine and D-alanine. May also act on other amino acids.</text>
</comment>
<dbReference type="GO" id="GO:0008784">
    <property type="term" value="F:alanine racemase activity"/>
    <property type="evidence" value="ECO:0007669"/>
    <property type="project" value="UniProtKB-EC"/>
</dbReference>
<dbReference type="PANTHER" id="PTHR30511:SF0">
    <property type="entry name" value="ALANINE RACEMASE, CATABOLIC-RELATED"/>
    <property type="match status" value="1"/>
</dbReference>
<dbReference type="SMART" id="SM01005">
    <property type="entry name" value="Ala_racemase_C"/>
    <property type="match status" value="1"/>
</dbReference>
<feature type="binding site" evidence="4">
    <location>
        <position position="137"/>
    </location>
    <ligand>
        <name>substrate</name>
    </ligand>
</feature>
<dbReference type="PANTHER" id="PTHR30511">
    <property type="entry name" value="ALANINE RACEMASE"/>
    <property type="match status" value="1"/>
</dbReference>
<accession>A0ABR7I8M3</accession>
<evidence type="ECO:0000256" key="2">
    <source>
        <dbReference type="ARBA" id="ARBA00022898"/>
    </source>
</evidence>
<keyword evidence="3 4" id="KW-0413">Isomerase</keyword>
<evidence type="ECO:0000256" key="4">
    <source>
        <dbReference type="HAMAP-Rule" id="MF_01201"/>
    </source>
</evidence>
<dbReference type="CDD" id="cd00430">
    <property type="entry name" value="PLPDE_III_AR"/>
    <property type="match status" value="1"/>
</dbReference>
<dbReference type="Gene3D" id="2.40.37.10">
    <property type="entry name" value="Lyase, Ornithine Decarboxylase, Chain A, domain 1"/>
    <property type="match status" value="1"/>
</dbReference>
<dbReference type="EC" id="5.1.1.1" evidence="4"/>
<keyword evidence="2 4" id="KW-0663">Pyridoxal phosphate</keyword>
<dbReference type="NCBIfam" id="TIGR00492">
    <property type="entry name" value="alr"/>
    <property type="match status" value="1"/>
</dbReference>
<evidence type="ECO:0000259" key="5">
    <source>
        <dbReference type="SMART" id="SM01005"/>
    </source>
</evidence>
<dbReference type="InterPro" id="IPR000821">
    <property type="entry name" value="Ala_racemase"/>
</dbReference>
<dbReference type="HAMAP" id="MF_01201">
    <property type="entry name" value="Ala_racemase"/>
    <property type="match status" value="1"/>
</dbReference>
<evidence type="ECO:0000256" key="1">
    <source>
        <dbReference type="ARBA" id="ARBA00001933"/>
    </source>
</evidence>
<feature type="domain" description="Alanine racemase C-terminal" evidence="5">
    <location>
        <begin position="247"/>
        <end position="375"/>
    </location>
</feature>
<comment type="caution">
    <text evidence="6">The sequence shown here is derived from an EMBL/GenBank/DDBJ whole genome shotgun (WGS) entry which is preliminary data.</text>
</comment>
<comment type="pathway">
    <text evidence="4">Amino-acid biosynthesis; D-alanine biosynthesis; D-alanine from L-alanine: step 1/1.</text>
</comment>
<feature type="binding site" evidence="4">
    <location>
        <position position="316"/>
    </location>
    <ligand>
        <name>substrate</name>
    </ligand>
</feature>
<reference evidence="6 7" key="1">
    <citation type="submission" date="2020-08" db="EMBL/GenBank/DDBJ databases">
        <title>Genome public.</title>
        <authorList>
            <person name="Liu C."/>
            <person name="Sun Q."/>
        </authorList>
    </citation>
    <scope>NUCLEOTIDE SEQUENCE [LARGE SCALE GENOMIC DNA]</scope>
    <source>
        <strain evidence="6 7">BX0805</strain>
    </source>
</reference>
<dbReference type="PRINTS" id="PR00992">
    <property type="entry name" value="ALARACEMASE"/>
</dbReference>
<feature type="active site" description="Proton acceptor; specific for D-alanine" evidence="4">
    <location>
        <position position="38"/>
    </location>
</feature>
<dbReference type="Gene3D" id="3.20.20.10">
    <property type="entry name" value="Alanine racemase"/>
    <property type="match status" value="1"/>
</dbReference>
<dbReference type="SUPFAM" id="SSF51419">
    <property type="entry name" value="PLP-binding barrel"/>
    <property type="match status" value="1"/>
</dbReference>
<dbReference type="Proteomes" id="UP000621540">
    <property type="component" value="Unassembled WGS sequence"/>
</dbReference>
<dbReference type="InterPro" id="IPR001608">
    <property type="entry name" value="Ala_racemase_N"/>
</dbReference>
<dbReference type="Pfam" id="PF00842">
    <property type="entry name" value="Ala_racemase_C"/>
    <property type="match status" value="1"/>
</dbReference>
<comment type="catalytic activity">
    <reaction evidence="4">
        <text>L-alanine = D-alanine</text>
        <dbReference type="Rhea" id="RHEA:20249"/>
        <dbReference type="ChEBI" id="CHEBI:57416"/>
        <dbReference type="ChEBI" id="CHEBI:57972"/>
        <dbReference type="EC" id="5.1.1.1"/>
    </reaction>
</comment>
<evidence type="ECO:0000313" key="6">
    <source>
        <dbReference type="EMBL" id="MBC5753275.1"/>
    </source>
</evidence>
<evidence type="ECO:0000313" key="7">
    <source>
        <dbReference type="Proteomes" id="UP000621540"/>
    </source>
</evidence>
<dbReference type="Pfam" id="PF01168">
    <property type="entry name" value="Ala_racemase_N"/>
    <property type="match status" value="1"/>
</dbReference>
<keyword evidence="7" id="KW-1185">Reference proteome</keyword>
<name>A0ABR7I8M3_9FIRM</name>
<dbReference type="InterPro" id="IPR009006">
    <property type="entry name" value="Ala_racemase/Decarboxylase_C"/>
</dbReference>
<gene>
    <name evidence="6" type="primary">alr</name>
    <name evidence="6" type="ORF">H8Z76_04380</name>
</gene>
<dbReference type="SUPFAM" id="SSF50621">
    <property type="entry name" value="Alanine racemase C-terminal domain-like"/>
    <property type="match status" value="1"/>
</dbReference>
<sequence length="389" mass="43559">MKMYSRVYAKIDLDAIHHNMEAMHALLKEDTKIFAVIKTDGYGHGAVPIAKEIESLDYLFGYCTATVEEALILRNHGIKKPILILGYTFPEEYEDIVKNDLRPAVFTLEMAQELSDVAGRLGKDVYVHIKADTGMSRIGLQVNEESAKTVAKIAAMPHMIMEGIFTHFARADERDKTSAHHQMDEFNRMIELCKKEGVTFSYHHCSNSAGIVDMPEANMDIVRAGITLYGLWPSDEVEKERIDLQPVLSLKSHVAFIKKLEAGREISYGGIYTTKAERVIATIPVGYGDGYARGLSNKGEVLIHGQRAKICGRVCMDQFMVDVTDIPQIQAGDEVTLVGTDGTDEITLEELGDLSGRFNYEFACCLGKRIPRVFYKDGKILAQKDYFEE</sequence>
<feature type="modified residue" description="N6-(pyridoxal phosphate)lysine" evidence="4">
    <location>
        <position position="38"/>
    </location>
</feature>
<protein>
    <recommendedName>
        <fullName evidence="4">Alanine racemase</fullName>
        <ecNumber evidence="4">5.1.1.1</ecNumber>
    </recommendedName>
</protein>
<evidence type="ECO:0000256" key="3">
    <source>
        <dbReference type="ARBA" id="ARBA00023235"/>
    </source>
</evidence>
<feature type="active site" description="Proton acceptor; specific for L-alanine" evidence="4">
    <location>
        <position position="268"/>
    </location>
</feature>
<organism evidence="6 7">
    <name type="scientific">Roseburia yibonii</name>
    <dbReference type="NCBI Taxonomy" id="2763063"/>
    <lineage>
        <taxon>Bacteria</taxon>
        <taxon>Bacillati</taxon>
        <taxon>Bacillota</taxon>
        <taxon>Clostridia</taxon>
        <taxon>Lachnospirales</taxon>
        <taxon>Lachnospiraceae</taxon>
        <taxon>Roseburia</taxon>
    </lineage>
</organism>
<dbReference type="InterPro" id="IPR029066">
    <property type="entry name" value="PLP-binding_barrel"/>
</dbReference>
<dbReference type="InterPro" id="IPR011079">
    <property type="entry name" value="Ala_racemase_C"/>
</dbReference>
<dbReference type="RefSeq" id="WP_186981759.1">
    <property type="nucleotide sequence ID" value="NZ_JACOQH010000002.1"/>
</dbReference>
<comment type="similarity">
    <text evidence="4">Belongs to the alanine racemase family.</text>
</comment>
<comment type="cofactor">
    <cofactor evidence="1 4">
        <name>pyridoxal 5'-phosphate</name>
        <dbReference type="ChEBI" id="CHEBI:597326"/>
    </cofactor>
</comment>